<sequence length="274" mass="31611">MDDLNFDIINEILFLSGRNIEFISSPLFPNEKWRTAAAYFEELLEDVTVSKLPGKFYHVSLEHALTPFSRLKTIVFPEKSPIPTTGDACWKLMNLQSVLLMPLAREGLTLQFQSTSVDRECVDIAKDFVTKVFFSENTFCCAHLGLAVQAKNLRVFSVKNCILKGRPFQLLRKVLISCTLLTKVEMLSNKSYSKNHMDIINRDALEDVLFTEQQVAELVGLLILKLWTFEIIIEVDEEAMKSFKLEDRTMHVHRCPELWLRAFSDWSPFADRHD</sequence>
<evidence type="ECO:0000313" key="1">
    <source>
        <dbReference type="EMBL" id="KAK0419932.1"/>
    </source>
</evidence>
<dbReference type="Proteomes" id="UP001175271">
    <property type="component" value="Unassembled WGS sequence"/>
</dbReference>
<dbReference type="AlphaFoldDB" id="A0AA39I8T9"/>
<accession>A0AA39I8T9</accession>
<comment type="caution">
    <text evidence="1">The sequence shown here is derived from an EMBL/GenBank/DDBJ whole genome shotgun (WGS) entry which is preliminary data.</text>
</comment>
<protein>
    <submittedName>
        <fullName evidence="1">Uncharacterized protein</fullName>
    </submittedName>
</protein>
<gene>
    <name evidence="1" type="ORF">QR680_014412</name>
</gene>
<dbReference type="EMBL" id="JAUCMV010000002">
    <property type="protein sequence ID" value="KAK0419932.1"/>
    <property type="molecule type" value="Genomic_DNA"/>
</dbReference>
<keyword evidence="2" id="KW-1185">Reference proteome</keyword>
<reference evidence="1" key="1">
    <citation type="submission" date="2023-06" db="EMBL/GenBank/DDBJ databases">
        <title>Genomic analysis of the entomopathogenic nematode Steinernema hermaphroditum.</title>
        <authorList>
            <person name="Schwarz E.M."/>
            <person name="Heppert J.K."/>
            <person name="Baniya A."/>
            <person name="Schwartz H.T."/>
            <person name="Tan C.-H."/>
            <person name="Antoshechkin I."/>
            <person name="Sternberg P.W."/>
            <person name="Goodrich-Blair H."/>
            <person name="Dillman A.R."/>
        </authorList>
    </citation>
    <scope>NUCLEOTIDE SEQUENCE</scope>
    <source>
        <strain evidence="1">PS9179</strain>
        <tissue evidence="1">Whole animal</tissue>
    </source>
</reference>
<proteinExistence type="predicted"/>
<name>A0AA39I8T9_9BILA</name>
<evidence type="ECO:0000313" key="2">
    <source>
        <dbReference type="Proteomes" id="UP001175271"/>
    </source>
</evidence>
<organism evidence="1 2">
    <name type="scientific">Steinernema hermaphroditum</name>
    <dbReference type="NCBI Taxonomy" id="289476"/>
    <lineage>
        <taxon>Eukaryota</taxon>
        <taxon>Metazoa</taxon>
        <taxon>Ecdysozoa</taxon>
        <taxon>Nematoda</taxon>
        <taxon>Chromadorea</taxon>
        <taxon>Rhabditida</taxon>
        <taxon>Tylenchina</taxon>
        <taxon>Panagrolaimomorpha</taxon>
        <taxon>Strongyloidoidea</taxon>
        <taxon>Steinernematidae</taxon>
        <taxon>Steinernema</taxon>
    </lineage>
</organism>